<dbReference type="RefSeq" id="YP_010002403.1">
    <property type="nucleotide sequence ID" value="NC_053244.1"/>
</dbReference>
<feature type="domain" description="Phage head morphogenesis" evidence="2">
    <location>
        <begin position="216"/>
        <end position="307"/>
    </location>
</feature>
<dbReference type="EMBL" id="MN586028">
    <property type="protein sequence ID" value="QGJ93569.1"/>
    <property type="molecule type" value="Genomic_DNA"/>
</dbReference>
<protein>
    <submittedName>
        <fullName evidence="3">MuF-like minor capsid protein</fullName>
    </submittedName>
</protein>
<evidence type="ECO:0000259" key="2">
    <source>
        <dbReference type="Pfam" id="PF04233"/>
    </source>
</evidence>
<dbReference type="InterPro" id="IPR006528">
    <property type="entry name" value="Phage_head_morphogenesis_dom"/>
</dbReference>
<reference evidence="3 4" key="1">
    <citation type="submission" date="2019-10" db="EMBL/GenBank/DDBJ databases">
        <authorList>
            <person name="Hernandez-Flores M.J."/>
            <person name="Aleman-Lozada M."/>
            <person name="Aponte-Olivieri F."/>
            <person name="Cruz-Velazquez M.A."/>
            <person name="Diaz-Melendez B.J."/>
            <person name="Jana-Martinez N.E."/>
            <person name="Medina-Santiago V."/>
            <person name="Mercado-Mulero C."/>
            <person name="Herrera-DelValle R.J."/>
            <person name="Ocasio-Caldero C.E."/>
            <person name="Silva-Martinez J.O."/>
            <person name="Fernandez-Martinez M."/>
            <person name="Vazquez E."/>
            <person name="Rubin M.R."/>
            <person name="Fryberger R.B."/>
            <person name="Garlena R.A."/>
            <person name="Russell D.A."/>
            <person name="Pope W.H."/>
            <person name="Jacobs-Sera D."/>
            <person name="Hatfull G.F."/>
        </authorList>
    </citation>
    <scope>NUCLEOTIDE SEQUENCE [LARGE SCALE GENOMIC DNA]</scope>
</reference>
<evidence type="ECO:0000313" key="4">
    <source>
        <dbReference type="Proteomes" id="UP000425543"/>
    </source>
</evidence>
<dbReference type="KEGG" id="vg:63026953"/>
<sequence>MRDVAAERAEQQWLLRRCERRIDAATLTAIGAWLDEVRVAFFQELGLNRYITAAGDPAITPATGHADLAVDAAVQRTWGAWQNQLENQILPTVSIAFGEAFQQTRRAVPSGAFAHQQRYLAEVSDRLKIWPQGAFEDIRPELLEALSDAVTIDEMTERIGRVLNIDARSRELRARINEVEQALAEPNLDRSSRAELRALRKSLWEEHDESLNEWQWKARRIARTESHGAVSAGQLAAAREREQRTGIRMWKRWLSTDDTRTRATHRVADGQTCPLDQPFRIGGFLLEHPADSISVAPHEVINCRCTMLIYDDDELQDEFDDQGGKGPVEPGTVRIGPDDADAADAAALQVAEREGRVKPQVGQRGEDAGQQMPAQPLDVELTDERETIPAPDVETATDARLADYLIRTDEREDDELRRMVEDELARRRDDEAFEVQYGQPEYADDVIEIDDDGAWLDDPRWANEVPDAEPDPEYDPDLPFDEWTTGDDHLPGDAVPAEPPELPEQIPVAGSPADDAVKAAQRELDEACDAFAEVSDGSDPDLMMERLERMDRAEAALAEAVQRAEIVDDGSSFRDSGDTSTYESTDDVQPDDDRLADERARYAELWGEDAAAEEFDRLTTRQELTPAEQRQQQIWEQAEQLADERGISYEQALAEVQDLDMEQVHRRDFVARAKREGLVSTNHAELVSELHRRFTLDWVIMCETDCNGQLLKAKYRDLEGGFTADMLWSVNDVTARKYISDEAALWFDEVGARITKADLESMIDAGLITFDAEVCMQEWRRWSGRRIGEDYLR</sequence>
<evidence type="ECO:0000256" key="1">
    <source>
        <dbReference type="SAM" id="MobiDB-lite"/>
    </source>
</evidence>
<dbReference type="Pfam" id="PF04233">
    <property type="entry name" value="Phage_Mu_F"/>
    <property type="match status" value="1"/>
</dbReference>
<keyword evidence="4" id="KW-1185">Reference proteome</keyword>
<gene>
    <name evidence="3" type="primary">15</name>
    <name evidence="3" type="ORF">SEA_MELBINS_15</name>
</gene>
<proteinExistence type="predicted"/>
<feature type="region of interest" description="Disordered" evidence="1">
    <location>
        <begin position="319"/>
        <end position="338"/>
    </location>
</feature>
<name>A0A649VNH0_9CAUD</name>
<feature type="region of interest" description="Disordered" evidence="1">
    <location>
        <begin position="456"/>
        <end position="501"/>
    </location>
</feature>
<dbReference type="GeneID" id="63026953"/>
<dbReference type="Proteomes" id="UP000425543">
    <property type="component" value="Segment"/>
</dbReference>
<evidence type="ECO:0000313" key="3">
    <source>
        <dbReference type="EMBL" id="QGJ93569.1"/>
    </source>
</evidence>
<accession>A0A649VNH0</accession>
<feature type="compositionally biased region" description="Acidic residues" evidence="1">
    <location>
        <begin position="466"/>
        <end position="480"/>
    </location>
</feature>
<feature type="region of interest" description="Disordered" evidence="1">
    <location>
        <begin position="352"/>
        <end position="374"/>
    </location>
</feature>
<feature type="region of interest" description="Disordered" evidence="1">
    <location>
        <begin position="568"/>
        <end position="594"/>
    </location>
</feature>
<organism evidence="3 4">
    <name type="scientific">Gordonia phage MelBins</name>
    <dbReference type="NCBI Taxonomy" id="2656540"/>
    <lineage>
        <taxon>Viruses</taxon>
        <taxon>Duplodnaviria</taxon>
        <taxon>Heunggongvirae</taxon>
        <taxon>Uroviricota</taxon>
        <taxon>Caudoviricetes</taxon>
        <taxon>Stackebrandtviridae</taxon>
        <taxon>Schenleyvirinae</taxon>
        <taxon>Leonardvirus</taxon>
        <taxon>Leonardvirus melbins</taxon>
    </lineage>
</organism>